<evidence type="ECO:0000313" key="1">
    <source>
        <dbReference type="EMBL" id="TBU24323.1"/>
    </source>
</evidence>
<proteinExistence type="predicted"/>
<sequence>MHRAVSLPTKLLSLPLIPRYAVSGLISAYSISVTDDHFNRSPTRHWHAVIDQDFGQAQLASALDAVGLPSVGRIFLSAYIVHSQVCLRHSLQVARLPRSIPYGTPRQPDALRPANFAPSELVNVSIGGNTRNKLYLRMLGRPSERADLAGVLRSTLLQSPGRRN</sequence>
<organism evidence="1">
    <name type="scientific">Dichomitus squalens</name>
    <dbReference type="NCBI Taxonomy" id="114155"/>
    <lineage>
        <taxon>Eukaryota</taxon>
        <taxon>Fungi</taxon>
        <taxon>Dikarya</taxon>
        <taxon>Basidiomycota</taxon>
        <taxon>Agaricomycotina</taxon>
        <taxon>Agaricomycetes</taxon>
        <taxon>Polyporales</taxon>
        <taxon>Polyporaceae</taxon>
        <taxon>Dichomitus</taxon>
    </lineage>
</organism>
<dbReference type="EMBL" id="ML143482">
    <property type="protein sequence ID" value="TBU24323.1"/>
    <property type="molecule type" value="Genomic_DNA"/>
</dbReference>
<protein>
    <submittedName>
        <fullName evidence="1">Uncharacterized protein</fullName>
    </submittedName>
</protein>
<name>A0A4V2JZB2_9APHY</name>
<accession>A0A4V2JZB2</accession>
<reference evidence="1" key="1">
    <citation type="submission" date="2019-01" db="EMBL/GenBank/DDBJ databases">
        <title>Draft genome sequences of three monokaryotic isolates of the white-rot basidiomycete fungus Dichomitus squalens.</title>
        <authorList>
            <consortium name="DOE Joint Genome Institute"/>
            <person name="Lopez S.C."/>
            <person name="Andreopoulos B."/>
            <person name="Pangilinan J."/>
            <person name="Lipzen A."/>
            <person name="Riley R."/>
            <person name="Ahrendt S."/>
            <person name="Ng V."/>
            <person name="Barry K."/>
            <person name="Daum C."/>
            <person name="Grigoriev I.V."/>
            <person name="Hilden K.S."/>
            <person name="Makela M.R."/>
            <person name="de Vries R.P."/>
        </authorList>
    </citation>
    <scope>NUCLEOTIDE SEQUENCE [LARGE SCALE GENOMIC DNA]</scope>
    <source>
        <strain evidence="1">OM18370.1</strain>
    </source>
</reference>
<gene>
    <name evidence="1" type="ORF">BD311DRAFT_563544</name>
</gene>
<dbReference type="AlphaFoldDB" id="A0A4V2JZB2"/>
<dbReference type="Proteomes" id="UP000292957">
    <property type="component" value="Unassembled WGS sequence"/>
</dbReference>